<evidence type="ECO:0000313" key="1">
    <source>
        <dbReference type="EMBL" id="EER12094.1"/>
    </source>
</evidence>
<dbReference type="AlphaFoldDB" id="C5KU52"/>
<proteinExistence type="predicted"/>
<keyword evidence="2" id="KW-1185">Reference proteome</keyword>
<gene>
    <name evidence="1" type="ORF">Pmar_PMAR019200</name>
</gene>
<dbReference type="InParanoid" id="C5KU52"/>
<sequence length="52" mass="5747">MSAIPESPFREMGVGPETLARVEEALKKKAPRMDLCGRLKGCSTRVKASRQE</sequence>
<evidence type="ECO:0000313" key="2">
    <source>
        <dbReference type="Proteomes" id="UP000007800"/>
    </source>
</evidence>
<dbReference type="RefSeq" id="XP_002780299.1">
    <property type="nucleotide sequence ID" value="XM_002780253.1"/>
</dbReference>
<reference evidence="1 2" key="1">
    <citation type="submission" date="2008-07" db="EMBL/GenBank/DDBJ databases">
        <authorList>
            <person name="El-Sayed N."/>
            <person name="Caler E."/>
            <person name="Inman J."/>
            <person name="Amedeo P."/>
            <person name="Hass B."/>
            <person name="Wortman J."/>
        </authorList>
    </citation>
    <scope>NUCLEOTIDE SEQUENCE [LARGE SCALE GENOMIC DNA]</scope>
    <source>
        <strain evidence="2">ATCC 50983 / TXsc</strain>
    </source>
</reference>
<name>C5KU52_PERM5</name>
<organism evidence="2">
    <name type="scientific">Perkinsus marinus (strain ATCC 50983 / TXsc)</name>
    <dbReference type="NCBI Taxonomy" id="423536"/>
    <lineage>
        <taxon>Eukaryota</taxon>
        <taxon>Sar</taxon>
        <taxon>Alveolata</taxon>
        <taxon>Perkinsozoa</taxon>
        <taxon>Perkinsea</taxon>
        <taxon>Perkinsida</taxon>
        <taxon>Perkinsidae</taxon>
        <taxon>Perkinsus</taxon>
    </lineage>
</organism>
<dbReference type="Proteomes" id="UP000007800">
    <property type="component" value="Unassembled WGS sequence"/>
</dbReference>
<protein>
    <submittedName>
        <fullName evidence="1">Uncharacterized protein</fullName>
    </submittedName>
</protein>
<dbReference type="EMBL" id="GG676180">
    <property type="protein sequence ID" value="EER12094.1"/>
    <property type="molecule type" value="Genomic_DNA"/>
</dbReference>
<accession>C5KU52</accession>
<dbReference type="GeneID" id="9061082"/>